<feature type="compositionally biased region" description="Basic and acidic residues" evidence="6">
    <location>
        <begin position="217"/>
        <end position="226"/>
    </location>
</feature>
<comment type="caution">
    <text evidence="8">The sequence shown here is derived from an EMBL/GenBank/DDBJ whole genome shotgun (WGS) entry which is preliminary data.</text>
</comment>
<evidence type="ECO:0000256" key="3">
    <source>
        <dbReference type="ARBA" id="ARBA00023043"/>
    </source>
</evidence>
<dbReference type="GO" id="GO:0085020">
    <property type="term" value="P:protein K6-linked ubiquitination"/>
    <property type="evidence" value="ECO:0007669"/>
    <property type="project" value="TreeGrafter"/>
</dbReference>
<evidence type="ECO:0000313" key="9">
    <source>
        <dbReference type="Proteomes" id="UP001174909"/>
    </source>
</evidence>
<dbReference type="CDD" id="cd00174">
    <property type="entry name" value="SH3"/>
    <property type="match status" value="2"/>
</dbReference>
<dbReference type="InterPro" id="IPR002110">
    <property type="entry name" value="Ankyrin_rpt"/>
</dbReference>
<feature type="repeat" description="ANK" evidence="4">
    <location>
        <begin position="763"/>
        <end position="795"/>
    </location>
</feature>
<keyword evidence="1 5" id="KW-0728">SH3 domain</keyword>
<dbReference type="Proteomes" id="UP001174909">
    <property type="component" value="Unassembled WGS sequence"/>
</dbReference>
<feature type="region of interest" description="Disordered" evidence="6">
    <location>
        <begin position="195"/>
        <end position="276"/>
    </location>
</feature>
<feature type="region of interest" description="Disordered" evidence="6">
    <location>
        <begin position="669"/>
        <end position="694"/>
    </location>
</feature>
<dbReference type="AlphaFoldDB" id="A0AA35S9M3"/>
<evidence type="ECO:0000256" key="4">
    <source>
        <dbReference type="PROSITE-ProRule" id="PRU00023"/>
    </source>
</evidence>
<dbReference type="Gene3D" id="2.30.30.40">
    <property type="entry name" value="SH3 Domains"/>
    <property type="match status" value="2"/>
</dbReference>
<evidence type="ECO:0000256" key="5">
    <source>
        <dbReference type="PROSITE-ProRule" id="PRU00192"/>
    </source>
</evidence>
<keyword evidence="3 4" id="KW-0040">ANK repeat</keyword>
<dbReference type="SUPFAM" id="SSF48403">
    <property type="entry name" value="Ankyrin repeat"/>
    <property type="match status" value="1"/>
</dbReference>
<feature type="compositionally biased region" description="Polar residues" evidence="6">
    <location>
        <begin position="144"/>
        <end position="158"/>
    </location>
</feature>
<dbReference type="GO" id="GO:0004842">
    <property type="term" value="F:ubiquitin-protein transferase activity"/>
    <property type="evidence" value="ECO:0007669"/>
    <property type="project" value="TreeGrafter"/>
</dbReference>
<dbReference type="PROSITE" id="PS50297">
    <property type="entry name" value="ANK_REP_REGION"/>
    <property type="match status" value="1"/>
</dbReference>
<feature type="region of interest" description="Disordered" evidence="6">
    <location>
        <begin position="113"/>
        <end position="180"/>
    </location>
</feature>
<dbReference type="PANTHER" id="PTHR24171:SF8">
    <property type="entry name" value="BRCA1-ASSOCIATED RING DOMAIN PROTEIN 1"/>
    <property type="match status" value="1"/>
</dbReference>
<feature type="compositionally biased region" description="Pro residues" evidence="6">
    <location>
        <begin position="301"/>
        <end position="310"/>
    </location>
</feature>
<feature type="repeat" description="ANK" evidence="4">
    <location>
        <begin position="730"/>
        <end position="762"/>
    </location>
</feature>
<accession>A0AA35S9M3</accession>
<feature type="compositionally biased region" description="Low complexity" evidence="6">
    <location>
        <begin position="113"/>
        <end position="134"/>
    </location>
</feature>
<dbReference type="InterPro" id="IPR001452">
    <property type="entry name" value="SH3_domain"/>
</dbReference>
<keyword evidence="2" id="KW-0677">Repeat</keyword>
<gene>
    <name evidence="8" type="ORF">GBAR_LOCUS15000</name>
</gene>
<evidence type="ECO:0000256" key="1">
    <source>
        <dbReference type="ARBA" id="ARBA00022443"/>
    </source>
</evidence>
<dbReference type="SUPFAM" id="SSF50044">
    <property type="entry name" value="SH3-domain"/>
    <property type="match status" value="2"/>
</dbReference>
<reference evidence="8" key="1">
    <citation type="submission" date="2023-03" db="EMBL/GenBank/DDBJ databases">
        <authorList>
            <person name="Steffen K."/>
            <person name="Cardenas P."/>
        </authorList>
    </citation>
    <scope>NUCLEOTIDE SEQUENCE</scope>
</reference>
<feature type="compositionally biased region" description="Polar residues" evidence="6">
    <location>
        <begin position="319"/>
        <end position="330"/>
    </location>
</feature>
<dbReference type="InterPro" id="IPR036028">
    <property type="entry name" value="SH3-like_dom_sf"/>
</dbReference>
<organism evidence="8 9">
    <name type="scientific">Geodia barretti</name>
    <name type="common">Barrett's horny sponge</name>
    <dbReference type="NCBI Taxonomy" id="519541"/>
    <lineage>
        <taxon>Eukaryota</taxon>
        <taxon>Metazoa</taxon>
        <taxon>Porifera</taxon>
        <taxon>Demospongiae</taxon>
        <taxon>Heteroscleromorpha</taxon>
        <taxon>Tetractinellida</taxon>
        <taxon>Astrophorina</taxon>
        <taxon>Geodiidae</taxon>
        <taxon>Geodia</taxon>
    </lineage>
</organism>
<feature type="compositionally biased region" description="Polar residues" evidence="6">
    <location>
        <begin position="17"/>
        <end position="33"/>
    </location>
</feature>
<dbReference type="EMBL" id="CASHTH010002195">
    <property type="protein sequence ID" value="CAI8026025.1"/>
    <property type="molecule type" value="Genomic_DNA"/>
</dbReference>
<dbReference type="PANTHER" id="PTHR24171">
    <property type="entry name" value="ANKYRIN REPEAT DOMAIN-CONTAINING PROTEIN 39-RELATED"/>
    <property type="match status" value="1"/>
</dbReference>
<evidence type="ECO:0000313" key="8">
    <source>
        <dbReference type="EMBL" id="CAI8026025.1"/>
    </source>
</evidence>
<protein>
    <submittedName>
        <fullName evidence="8">Ankyrin repeat domain-containing protein 6</fullName>
    </submittedName>
</protein>
<keyword evidence="9" id="KW-1185">Reference proteome</keyword>
<dbReference type="Gene3D" id="1.25.40.20">
    <property type="entry name" value="Ankyrin repeat-containing domain"/>
    <property type="match status" value="1"/>
</dbReference>
<feature type="compositionally biased region" description="Polar residues" evidence="6">
    <location>
        <begin position="523"/>
        <end position="533"/>
    </location>
</feature>
<feature type="compositionally biased region" description="Basic and acidic residues" evidence="6">
    <location>
        <begin position="543"/>
        <end position="563"/>
    </location>
</feature>
<dbReference type="SMART" id="SM00248">
    <property type="entry name" value="ANK"/>
    <property type="match status" value="3"/>
</dbReference>
<feature type="compositionally biased region" description="Pro residues" evidence="6">
    <location>
        <begin position="616"/>
        <end position="629"/>
    </location>
</feature>
<proteinExistence type="predicted"/>
<dbReference type="PROSITE" id="PS50088">
    <property type="entry name" value="ANK_REPEAT"/>
    <property type="match status" value="2"/>
</dbReference>
<evidence type="ECO:0000256" key="6">
    <source>
        <dbReference type="SAM" id="MobiDB-lite"/>
    </source>
</evidence>
<feature type="region of interest" description="Disordered" evidence="6">
    <location>
        <begin position="523"/>
        <end position="633"/>
    </location>
</feature>
<name>A0AA35S9M3_GEOBA</name>
<evidence type="ECO:0000259" key="7">
    <source>
        <dbReference type="PROSITE" id="PS50002"/>
    </source>
</evidence>
<sequence length="797" mass="86628">MAKVFFHLSLLNNFKGSKPVSLSQGTSPITQGPPSLGSEKGSESPNNDVTITLPHSNTQSMIKKLIVVQKYEPKPGEKGLAVSRGETVLLVRDDGDWMYVRNESGTEGFVPRSHLLSPSRTRTRTSSRSGTTLRHVASNGCVEVNSTTKPETGSSALSQDEGHHHIANGHHHPHHLPPSKLSANEILYDRKMYSPSPSSGVASLADQFSPGLSHSPIQDRGRDRDGRGRRRRRKGAGSVLQQQFGQLSGGGENAEGIPRSNSSSSRSTGDSVSAQQTPLHNGIHYVDKNTNHIYSTLEQPASPPPPPLPPRNAAGPGFSASQQEPEPNAYSQLERAAPGISGSTGRTCSQEALVHPSHHHNSFSEGWTRDRKALGYPSRSASAKARVYKEVVEIRQNSGSSRGGRQRIVPPPPLRVSSVAAGARCDQQQVLRHQRRQQNWNHNETQITKFRKTVWGVFVVTHDFDPLDENEIAIRKGEHVSVWNQDDRDWFWVVKHASSGQEEGFVPSGCLREVSADSKVSVRSGSACHTPTAATPVGGNSPRLDDITLDPIRHRTHSQESRHSNPTHQSHPSQPRPSPGVTSRPGSTRERRSSESGPQVHRVHTREPPLSLTDEPLPPGPPSSPPPPYTEFDTNRRFVSLSQQPAEVHHHSQPVGGYLPGMHRTRSQGYVTSRSRAVHYPPPNSPSSPRGVGGGTLNDEWISASARGDVKVMTSLITAGVDVNVKYSWPGNCAIVSAARYGMTKSVSLLLAAGANIDLQNKFGYSALMLAVRESRTEVVSLLLEAGAKVDLQNEVM</sequence>
<dbReference type="Pfam" id="PF12796">
    <property type="entry name" value="Ank_2"/>
    <property type="match status" value="1"/>
</dbReference>
<dbReference type="PROSITE" id="PS50002">
    <property type="entry name" value="SH3"/>
    <property type="match status" value="2"/>
</dbReference>
<feature type="region of interest" description="Disordered" evidence="6">
    <location>
        <begin position="17"/>
        <end position="47"/>
    </location>
</feature>
<feature type="region of interest" description="Disordered" evidence="6">
    <location>
        <begin position="295"/>
        <end position="330"/>
    </location>
</feature>
<evidence type="ECO:0000256" key="2">
    <source>
        <dbReference type="ARBA" id="ARBA00022737"/>
    </source>
</evidence>
<feature type="compositionally biased region" description="Basic residues" evidence="6">
    <location>
        <begin position="165"/>
        <end position="177"/>
    </location>
</feature>
<feature type="domain" description="SH3" evidence="7">
    <location>
        <begin position="60"/>
        <end position="120"/>
    </location>
</feature>
<dbReference type="Pfam" id="PF07653">
    <property type="entry name" value="SH3_2"/>
    <property type="match status" value="2"/>
</dbReference>
<feature type="compositionally biased region" description="Low complexity" evidence="6">
    <location>
        <begin position="237"/>
        <end position="246"/>
    </location>
</feature>
<dbReference type="SMART" id="SM00326">
    <property type="entry name" value="SH3"/>
    <property type="match status" value="2"/>
</dbReference>
<feature type="domain" description="SH3" evidence="7">
    <location>
        <begin position="453"/>
        <end position="516"/>
    </location>
</feature>
<dbReference type="InterPro" id="IPR036770">
    <property type="entry name" value="Ankyrin_rpt-contain_sf"/>
</dbReference>
<feature type="compositionally biased region" description="Low complexity" evidence="6">
    <location>
        <begin position="260"/>
        <end position="273"/>
    </location>
</feature>